<dbReference type="EMBL" id="CP116942">
    <property type="protein sequence ID" value="WCO67100.1"/>
    <property type="molecule type" value="Genomic_DNA"/>
</dbReference>
<dbReference type="AlphaFoldDB" id="A0AAE9Y5G5"/>
<gene>
    <name evidence="3" type="ORF">PO878_21665</name>
</gene>
<evidence type="ECO:0000256" key="1">
    <source>
        <dbReference type="SAM" id="MobiDB-lite"/>
    </source>
</evidence>
<keyword evidence="4" id="KW-1185">Reference proteome</keyword>
<dbReference type="Gene3D" id="3.40.630.40">
    <property type="entry name" value="Zn-dependent exopeptidases"/>
    <property type="match status" value="1"/>
</dbReference>
<feature type="region of interest" description="Disordered" evidence="1">
    <location>
        <begin position="1"/>
        <end position="27"/>
    </location>
</feature>
<dbReference type="InterPro" id="IPR036366">
    <property type="entry name" value="PGBDSf"/>
</dbReference>
<dbReference type="Proteomes" id="UP001216390">
    <property type="component" value="Chromosome"/>
</dbReference>
<feature type="domain" description="Peptidoglycan binding-like" evidence="2">
    <location>
        <begin position="28"/>
        <end position="83"/>
    </location>
</feature>
<dbReference type="InterPro" id="IPR002477">
    <property type="entry name" value="Peptidoglycan-bd-like"/>
</dbReference>
<accession>A0AAE9Y5G5</accession>
<name>A0AAE9Y5G5_9ACTN</name>
<organism evidence="3 4">
    <name type="scientific">Iamia majanohamensis</name>
    <dbReference type="NCBI Taxonomy" id="467976"/>
    <lineage>
        <taxon>Bacteria</taxon>
        <taxon>Bacillati</taxon>
        <taxon>Actinomycetota</taxon>
        <taxon>Acidimicrobiia</taxon>
        <taxon>Acidimicrobiales</taxon>
        <taxon>Iamiaceae</taxon>
        <taxon>Iamia</taxon>
    </lineage>
</organism>
<evidence type="ECO:0000313" key="3">
    <source>
        <dbReference type="EMBL" id="WCO67100.1"/>
    </source>
</evidence>
<dbReference type="SUPFAM" id="SSF53187">
    <property type="entry name" value="Zn-dependent exopeptidases"/>
    <property type="match status" value="1"/>
</dbReference>
<dbReference type="Gene3D" id="1.10.101.10">
    <property type="entry name" value="PGBD-like superfamily/PGBD"/>
    <property type="match status" value="2"/>
</dbReference>
<dbReference type="KEGG" id="ima:PO878_21665"/>
<evidence type="ECO:0000259" key="2">
    <source>
        <dbReference type="Pfam" id="PF01471"/>
    </source>
</evidence>
<feature type="compositionally biased region" description="Low complexity" evidence="1">
    <location>
        <begin position="11"/>
        <end position="22"/>
    </location>
</feature>
<reference evidence="3" key="1">
    <citation type="submission" date="2023-01" db="EMBL/GenBank/DDBJ databases">
        <title>The diversity of Class Acidimicrobiia in South China Sea sediment environments and the proposal of Iamia marina sp. nov., a novel species of the genus Iamia.</title>
        <authorList>
            <person name="He Y."/>
            <person name="Tian X."/>
        </authorList>
    </citation>
    <scope>NUCLEOTIDE SEQUENCE</scope>
    <source>
        <strain evidence="3">DSM 19957</strain>
    </source>
</reference>
<dbReference type="Pfam" id="PF01471">
    <property type="entry name" value="PG_binding_1"/>
    <property type="match status" value="2"/>
</dbReference>
<dbReference type="RefSeq" id="WP_272736622.1">
    <property type="nucleotide sequence ID" value="NZ_CP116942.1"/>
</dbReference>
<proteinExistence type="predicted"/>
<sequence>MSEGPPPRSPAPSSGAGDAGLPLRPPATGAAVADLQDRLRRVGVDLDDDGTYGPATEDAVRTFQASRGIRVDGICGRETWSALVEAGWRLGDRLLYERTPMVRGEDVTDLQVRLGGLGFLDDRVDGILGPRTRRALQDFQRNCGLTVDGICGPETITELVRLDARTPTTVKAGVVERARLRSTPRELAGRRVVIGDLGGVGALAVAAERALQAAGATVVVTSHPDGSAQAQEANALDADLYLGLRAHDEPRCAFYATAAFHSEGGHRLATLLAEGLGDPDALATEVAVTGMRLPVLRETRMPAVVCELAPPRRIVERNPVLAALVRDTVGAWIADPLPASP</sequence>
<dbReference type="SUPFAM" id="SSF47090">
    <property type="entry name" value="PGBD-like"/>
    <property type="match status" value="2"/>
</dbReference>
<protein>
    <submittedName>
        <fullName evidence="3">Peptidoglycan-binding protein</fullName>
    </submittedName>
</protein>
<feature type="domain" description="Peptidoglycan binding-like" evidence="2">
    <location>
        <begin position="103"/>
        <end position="158"/>
    </location>
</feature>
<dbReference type="InterPro" id="IPR036365">
    <property type="entry name" value="PGBD-like_sf"/>
</dbReference>
<evidence type="ECO:0000313" key="4">
    <source>
        <dbReference type="Proteomes" id="UP001216390"/>
    </source>
</evidence>
<feature type="compositionally biased region" description="Pro residues" evidence="1">
    <location>
        <begin position="1"/>
        <end position="10"/>
    </location>
</feature>